<sequence>MKLHNRVALITGGGSGIGRSTAELLPA</sequence>
<gene>
    <name evidence="1" type="ORF">METZ01_LOCUS441578</name>
</gene>
<feature type="non-terminal residue" evidence="1">
    <location>
        <position position="27"/>
    </location>
</feature>
<dbReference type="Gene3D" id="3.40.50.720">
    <property type="entry name" value="NAD(P)-binding Rossmann-like Domain"/>
    <property type="match status" value="1"/>
</dbReference>
<evidence type="ECO:0008006" key="2">
    <source>
        <dbReference type="Google" id="ProtNLM"/>
    </source>
</evidence>
<evidence type="ECO:0000313" key="1">
    <source>
        <dbReference type="EMBL" id="SVD88724.1"/>
    </source>
</evidence>
<protein>
    <recommendedName>
        <fullName evidence="2">Short-chain dehydrogenase/reductase SDR</fullName>
    </recommendedName>
</protein>
<proteinExistence type="predicted"/>
<reference evidence="1" key="1">
    <citation type="submission" date="2018-05" db="EMBL/GenBank/DDBJ databases">
        <authorList>
            <person name="Lanie J.A."/>
            <person name="Ng W.-L."/>
            <person name="Kazmierczak K.M."/>
            <person name="Andrzejewski T.M."/>
            <person name="Davidsen T.M."/>
            <person name="Wayne K.J."/>
            <person name="Tettelin H."/>
            <person name="Glass J.I."/>
            <person name="Rusch D."/>
            <person name="Podicherti R."/>
            <person name="Tsui H.-C.T."/>
            <person name="Winkler M.E."/>
        </authorList>
    </citation>
    <scope>NUCLEOTIDE SEQUENCE</scope>
</reference>
<dbReference type="SUPFAM" id="SSF51735">
    <property type="entry name" value="NAD(P)-binding Rossmann-fold domains"/>
    <property type="match status" value="1"/>
</dbReference>
<accession>A0A382YZM6</accession>
<organism evidence="1">
    <name type="scientific">marine metagenome</name>
    <dbReference type="NCBI Taxonomy" id="408172"/>
    <lineage>
        <taxon>unclassified sequences</taxon>
        <taxon>metagenomes</taxon>
        <taxon>ecological metagenomes</taxon>
    </lineage>
</organism>
<dbReference type="InterPro" id="IPR036291">
    <property type="entry name" value="NAD(P)-bd_dom_sf"/>
</dbReference>
<dbReference type="AlphaFoldDB" id="A0A382YZM6"/>
<dbReference type="EMBL" id="UINC01179835">
    <property type="protein sequence ID" value="SVD88724.1"/>
    <property type="molecule type" value="Genomic_DNA"/>
</dbReference>
<name>A0A382YZM6_9ZZZZ</name>